<sequence>MTTFIWSVLASLLAKDRSHVKPKLSWKQKLLRLSLVLGFIGALILLWQAYNSDLLRVQEVKVRGVSHLTESYVIQRSGILGANILTLNTGEVEARLRDIPYVDTAKVSRGLSNRVYIDIVERQPAIVWMSGGSKFLVDSSGKVLEEVSATPRMPLLEANTKGDVHPGSTLDPKLVASTLTLFSGLPEDIRASVEKVKYTPGVGYEVISSAGWTAVVGDDDRLEAKVAILSKILTLGDVSFIDVSTPATPYYRLRKS</sequence>
<keyword evidence="11" id="KW-1185">Reference proteome</keyword>
<evidence type="ECO:0000256" key="7">
    <source>
        <dbReference type="ARBA" id="ARBA00023306"/>
    </source>
</evidence>
<dbReference type="Proteomes" id="UP000000323">
    <property type="component" value="Chromosome 1"/>
</dbReference>
<dbReference type="STRING" id="525904.Tter_1602"/>
<dbReference type="InterPro" id="IPR013685">
    <property type="entry name" value="POTRA_FtsQ_type"/>
</dbReference>
<dbReference type="GO" id="GO:0005886">
    <property type="term" value="C:plasma membrane"/>
    <property type="evidence" value="ECO:0007669"/>
    <property type="project" value="TreeGrafter"/>
</dbReference>
<dbReference type="PANTHER" id="PTHR37820:SF1">
    <property type="entry name" value="CELL DIVISION PROTEIN FTSQ"/>
    <property type="match status" value="1"/>
</dbReference>
<keyword evidence="6 8" id="KW-0472">Membrane</keyword>
<keyword evidence="4 8" id="KW-0812">Transmembrane</keyword>
<reference evidence="11" key="1">
    <citation type="journal article" date="2010" name="Stand. Genomic Sci.">
        <title>Complete genome sequence of 'Thermobaculum terrenum' type strain (YNP1).</title>
        <authorList>
            <person name="Kiss H."/>
            <person name="Cleland D."/>
            <person name="Lapidus A."/>
            <person name="Lucas S."/>
            <person name="Glavina Del Rio T."/>
            <person name="Nolan M."/>
            <person name="Tice H."/>
            <person name="Han C."/>
            <person name="Goodwin L."/>
            <person name="Pitluck S."/>
            <person name="Liolios K."/>
            <person name="Ivanova N."/>
            <person name="Mavromatis K."/>
            <person name="Ovchinnikova G."/>
            <person name="Pati A."/>
            <person name="Chen A."/>
            <person name="Palaniappan K."/>
            <person name="Land M."/>
            <person name="Hauser L."/>
            <person name="Chang Y."/>
            <person name="Jeffries C."/>
            <person name="Lu M."/>
            <person name="Brettin T."/>
            <person name="Detter J."/>
            <person name="Goker M."/>
            <person name="Tindall B."/>
            <person name="Beck B."/>
            <person name="McDermott T."/>
            <person name="Woyke T."/>
            <person name="Bristow J."/>
            <person name="Eisen J."/>
            <person name="Markowitz V."/>
            <person name="Hugenholtz P."/>
            <person name="Kyrpides N."/>
            <person name="Klenk H."/>
            <person name="Cheng J."/>
        </authorList>
    </citation>
    <scope>NUCLEOTIDE SEQUENCE [LARGE SCALE GENOMIC DNA]</scope>
    <source>
        <strain evidence="11">ATCC BAA-798 / YNP1</strain>
    </source>
</reference>
<keyword evidence="5 8" id="KW-1133">Transmembrane helix</keyword>
<organism evidence="10 11">
    <name type="scientific">Thermobaculum terrenum (strain ATCC BAA-798 / CCMEE 7001 / YNP1)</name>
    <dbReference type="NCBI Taxonomy" id="525904"/>
    <lineage>
        <taxon>Bacteria</taxon>
        <taxon>Bacillati</taxon>
        <taxon>Chloroflexota</taxon>
        <taxon>Chloroflexia</taxon>
        <taxon>Candidatus Thermobaculales</taxon>
        <taxon>Candidatus Thermobaculaceae</taxon>
        <taxon>Thermobaculum</taxon>
    </lineage>
</organism>
<evidence type="ECO:0000256" key="2">
    <source>
        <dbReference type="ARBA" id="ARBA00022475"/>
    </source>
</evidence>
<evidence type="ECO:0000256" key="6">
    <source>
        <dbReference type="ARBA" id="ARBA00023136"/>
    </source>
</evidence>
<dbReference type="HOGENOM" id="CLU_1021937_0_0_0"/>
<dbReference type="KEGG" id="ttr:Tter_1602"/>
<accession>D1CCJ3</accession>
<name>D1CCJ3_THET1</name>
<protein>
    <submittedName>
        <fullName evidence="10">Polypeptide-transport-associated domain protein FtsQ-type</fullName>
    </submittedName>
</protein>
<feature type="domain" description="POTRA" evidence="9">
    <location>
        <begin position="55"/>
        <end position="122"/>
    </location>
</feature>
<gene>
    <name evidence="10" type="ordered locus">Tter_1602</name>
</gene>
<dbReference type="Gene3D" id="3.10.20.310">
    <property type="entry name" value="membrane protein fhac"/>
    <property type="match status" value="1"/>
</dbReference>
<dbReference type="InterPro" id="IPR005548">
    <property type="entry name" value="Cell_div_FtsQ/DivIB_C"/>
</dbReference>
<proteinExistence type="predicted"/>
<evidence type="ECO:0000259" key="9">
    <source>
        <dbReference type="PROSITE" id="PS51779"/>
    </source>
</evidence>
<keyword evidence="7" id="KW-0131">Cell cycle</keyword>
<evidence type="ECO:0000256" key="5">
    <source>
        <dbReference type="ARBA" id="ARBA00022989"/>
    </source>
</evidence>
<keyword evidence="3" id="KW-0132">Cell division</keyword>
<evidence type="ECO:0000256" key="1">
    <source>
        <dbReference type="ARBA" id="ARBA00004370"/>
    </source>
</evidence>
<dbReference type="Pfam" id="PF03799">
    <property type="entry name" value="FtsQ_DivIB_C"/>
    <property type="match status" value="1"/>
</dbReference>
<dbReference type="EMBL" id="CP001825">
    <property type="protein sequence ID" value="ACZ42508.1"/>
    <property type="molecule type" value="Genomic_DNA"/>
</dbReference>
<dbReference type="eggNOG" id="COG1589">
    <property type="taxonomic scope" value="Bacteria"/>
</dbReference>
<dbReference type="PANTHER" id="PTHR37820">
    <property type="entry name" value="CELL DIVISION PROTEIN DIVIB"/>
    <property type="match status" value="1"/>
</dbReference>
<evidence type="ECO:0000313" key="11">
    <source>
        <dbReference type="Proteomes" id="UP000000323"/>
    </source>
</evidence>
<dbReference type="PROSITE" id="PS51779">
    <property type="entry name" value="POTRA"/>
    <property type="match status" value="1"/>
</dbReference>
<comment type="subcellular location">
    <subcellularLocation>
        <location evidence="1">Membrane</location>
    </subcellularLocation>
</comment>
<dbReference type="GO" id="GO:0051301">
    <property type="term" value="P:cell division"/>
    <property type="evidence" value="ECO:0007669"/>
    <property type="project" value="UniProtKB-KW"/>
</dbReference>
<evidence type="ECO:0000256" key="3">
    <source>
        <dbReference type="ARBA" id="ARBA00022618"/>
    </source>
</evidence>
<dbReference type="Pfam" id="PF08478">
    <property type="entry name" value="POTRA_1"/>
    <property type="match status" value="1"/>
</dbReference>
<dbReference type="InterPro" id="IPR050487">
    <property type="entry name" value="FtsQ_DivIB"/>
</dbReference>
<evidence type="ECO:0000313" key="10">
    <source>
        <dbReference type="EMBL" id="ACZ42508.1"/>
    </source>
</evidence>
<evidence type="ECO:0000256" key="8">
    <source>
        <dbReference type="SAM" id="Phobius"/>
    </source>
</evidence>
<keyword evidence="2" id="KW-1003">Cell membrane</keyword>
<feature type="transmembrane region" description="Helical" evidence="8">
    <location>
        <begin position="30"/>
        <end position="50"/>
    </location>
</feature>
<dbReference type="AlphaFoldDB" id="D1CCJ3"/>
<dbReference type="InterPro" id="IPR034746">
    <property type="entry name" value="POTRA"/>
</dbReference>
<evidence type="ECO:0000256" key="4">
    <source>
        <dbReference type="ARBA" id="ARBA00022692"/>
    </source>
</evidence>